<gene>
    <name evidence="1" type="ORF">LCGC14_0481690</name>
</gene>
<dbReference type="EMBL" id="LAZR01000524">
    <property type="protein sequence ID" value="KKN65449.1"/>
    <property type="molecule type" value="Genomic_DNA"/>
</dbReference>
<sequence length="94" mass="10846">MNWQPGDLAITCNLSTTTRNGLIVEIVKVSPEWDNGDYIIKCPGILSYKQDGCWSIHHYQLRPLPDDDEDNVNQVTKWKALEDIYQPKELEKVT</sequence>
<comment type="caution">
    <text evidence="1">The sequence shown here is derived from an EMBL/GenBank/DDBJ whole genome shotgun (WGS) entry which is preliminary data.</text>
</comment>
<proteinExistence type="predicted"/>
<organism evidence="1">
    <name type="scientific">marine sediment metagenome</name>
    <dbReference type="NCBI Taxonomy" id="412755"/>
    <lineage>
        <taxon>unclassified sequences</taxon>
        <taxon>metagenomes</taxon>
        <taxon>ecological metagenomes</taxon>
    </lineage>
</organism>
<dbReference type="AlphaFoldDB" id="A0A0F9SEI4"/>
<accession>A0A0F9SEI4</accession>
<reference evidence="1" key="1">
    <citation type="journal article" date="2015" name="Nature">
        <title>Complex archaea that bridge the gap between prokaryotes and eukaryotes.</title>
        <authorList>
            <person name="Spang A."/>
            <person name="Saw J.H."/>
            <person name="Jorgensen S.L."/>
            <person name="Zaremba-Niedzwiedzka K."/>
            <person name="Martijn J."/>
            <person name="Lind A.E."/>
            <person name="van Eijk R."/>
            <person name="Schleper C."/>
            <person name="Guy L."/>
            <person name="Ettema T.J."/>
        </authorList>
    </citation>
    <scope>NUCLEOTIDE SEQUENCE</scope>
</reference>
<protein>
    <submittedName>
        <fullName evidence="1">Uncharacterized protein</fullName>
    </submittedName>
</protein>
<name>A0A0F9SEI4_9ZZZZ</name>
<evidence type="ECO:0000313" key="1">
    <source>
        <dbReference type="EMBL" id="KKN65449.1"/>
    </source>
</evidence>